<dbReference type="Pfam" id="PF04909">
    <property type="entry name" value="Amidohydro_2"/>
    <property type="match status" value="1"/>
</dbReference>
<sequence length="276" mass="31809">MRIDSHQHFIDYRAEDYPWIGEQQSVLIQRFLPSDLKPLLQSVAFDGAIAVQARQTLKETEWLLLLADQHDLIKGVVGWIDLCSPDVRQQLETYSKHPKLRGVRHVIHDEPDDDFMLREPFIRGLKLLGEYGLTYDLLIFEKHLPNAVKLVEQLPEQPFVVDHLAKPRIREGSITEWSRNIKALAAKQNVYCKLSGMVTEADITEWNPGQFTTYLDVVFEAFGPDRLMIGSDWPVCLLSRDYQSVMNIVIQYVDQLSPENREKVLGGNCARFYGVE</sequence>
<proteinExistence type="inferred from homology"/>
<keyword evidence="3" id="KW-0378">Hydrolase</keyword>
<dbReference type="EC" id="3.1.1.-" evidence="3"/>
<dbReference type="PANTHER" id="PTHR43569">
    <property type="entry name" value="AMIDOHYDROLASE"/>
    <property type="match status" value="1"/>
</dbReference>
<dbReference type="InterPro" id="IPR052350">
    <property type="entry name" value="Metallo-dep_Lactonases"/>
</dbReference>
<dbReference type="SUPFAM" id="SSF51556">
    <property type="entry name" value="Metallo-dependent hydrolases"/>
    <property type="match status" value="1"/>
</dbReference>
<gene>
    <name evidence="3" type="ORF">J2T15_005164</name>
</gene>
<dbReference type="RefSeq" id="WP_307207571.1">
    <property type="nucleotide sequence ID" value="NZ_JAUSSU010000012.1"/>
</dbReference>
<evidence type="ECO:0000313" key="3">
    <source>
        <dbReference type="EMBL" id="MDQ0115697.1"/>
    </source>
</evidence>
<accession>A0ABT9U7S5</accession>
<evidence type="ECO:0000256" key="1">
    <source>
        <dbReference type="ARBA" id="ARBA00038310"/>
    </source>
</evidence>
<comment type="similarity">
    <text evidence="1">Belongs to the metallo-dependent hydrolases superfamily.</text>
</comment>
<feature type="domain" description="Amidohydrolase-related" evidence="2">
    <location>
        <begin position="3"/>
        <end position="274"/>
    </location>
</feature>
<protein>
    <submittedName>
        <fullName evidence="3">L-fuconolactonase</fullName>
        <ecNumber evidence="3">3.1.1.-</ecNumber>
    </submittedName>
</protein>
<name>A0ABT9U7S5_PAEHA</name>
<evidence type="ECO:0000259" key="2">
    <source>
        <dbReference type="Pfam" id="PF04909"/>
    </source>
</evidence>
<dbReference type="InterPro" id="IPR006680">
    <property type="entry name" value="Amidohydro-rel"/>
</dbReference>
<dbReference type="Proteomes" id="UP001229346">
    <property type="component" value="Unassembled WGS sequence"/>
</dbReference>
<comment type="caution">
    <text evidence="3">The sequence shown here is derived from an EMBL/GenBank/DDBJ whole genome shotgun (WGS) entry which is preliminary data.</text>
</comment>
<dbReference type="InterPro" id="IPR032466">
    <property type="entry name" value="Metal_Hydrolase"/>
</dbReference>
<dbReference type="GO" id="GO:0016787">
    <property type="term" value="F:hydrolase activity"/>
    <property type="evidence" value="ECO:0007669"/>
    <property type="project" value="UniProtKB-KW"/>
</dbReference>
<dbReference type="PANTHER" id="PTHR43569:SF2">
    <property type="entry name" value="AMIDOHYDROLASE-RELATED DOMAIN-CONTAINING PROTEIN"/>
    <property type="match status" value="1"/>
</dbReference>
<dbReference type="EMBL" id="JAUSSU010000012">
    <property type="protein sequence ID" value="MDQ0115697.1"/>
    <property type="molecule type" value="Genomic_DNA"/>
</dbReference>
<evidence type="ECO:0000313" key="4">
    <source>
        <dbReference type="Proteomes" id="UP001229346"/>
    </source>
</evidence>
<dbReference type="Gene3D" id="3.20.20.140">
    <property type="entry name" value="Metal-dependent hydrolases"/>
    <property type="match status" value="1"/>
</dbReference>
<organism evidence="3 4">
    <name type="scientific">Paenibacillus harenae</name>
    <dbReference type="NCBI Taxonomy" id="306543"/>
    <lineage>
        <taxon>Bacteria</taxon>
        <taxon>Bacillati</taxon>
        <taxon>Bacillota</taxon>
        <taxon>Bacilli</taxon>
        <taxon>Bacillales</taxon>
        <taxon>Paenibacillaceae</taxon>
        <taxon>Paenibacillus</taxon>
    </lineage>
</organism>
<keyword evidence="4" id="KW-1185">Reference proteome</keyword>
<reference evidence="3 4" key="1">
    <citation type="submission" date="2023-07" db="EMBL/GenBank/DDBJ databases">
        <title>Sorghum-associated microbial communities from plants grown in Nebraska, USA.</title>
        <authorList>
            <person name="Schachtman D."/>
        </authorList>
    </citation>
    <scope>NUCLEOTIDE SEQUENCE [LARGE SCALE GENOMIC DNA]</scope>
    <source>
        <strain evidence="3 4">CC482</strain>
    </source>
</reference>